<dbReference type="GeneID" id="25315612"/>
<keyword evidence="3" id="KW-1185">Reference proteome</keyword>
<dbReference type="STRING" id="1408163.A0A0F4YWX4"/>
<dbReference type="Proteomes" id="UP000053958">
    <property type="component" value="Unassembled WGS sequence"/>
</dbReference>
<dbReference type="EMBL" id="LASV01000129">
    <property type="protein sequence ID" value="KKA22719.1"/>
    <property type="molecule type" value="Genomic_DNA"/>
</dbReference>
<dbReference type="Pfam" id="PF26616">
    <property type="entry name" value="CorA-like"/>
    <property type="match status" value="1"/>
</dbReference>
<protein>
    <recommendedName>
        <fullName evidence="1">CorA-like transporter domain-containing protein</fullName>
    </recommendedName>
</protein>
<dbReference type="AlphaFoldDB" id="A0A0F4YWX4"/>
<dbReference type="InterPro" id="IPR058257">
    <property type="entry name" value="CorA-like_dom"/>
</dbReference>
<feature type="domain" description="CorA-like transporter" evidence="1">
    <location>
        <begin position="9"/>
        <end position="238"/>
    </location>
</feature>
<evidence type="ECO:0000313" key="3">
    <source>
        <dbReference type="Proteomes" id="UP000053958"/>
    </source>
</evidence>
<gene>
    <name evidence="2" type="ORF">T310_3262</name>
</gene>
<dbReference type="OrthoDB" id="5396681at2759"/>
<organism evidence="2 3">
    <name type="scientific">Rasamsonia emersonii (strain ATCC 16479 / CBS 393.64 / IMI 116815)</name>
    <dbReference type="NCBI Taxonomy" id="1408163"/>
    <lineage>
        <taxon>Eukaryota</taxon>
        <taxon>Fungi</taxon>
        <taxon>Dikarya</taxon>
        <taxon>Ascomycota</taxon>
        <taxon>Pezizomycotina</taxon>
        <taxon>Eurotiomycetes</taxon>
        <taxon>Eurotiomycetidae</taxon>
        <taxon>Eurotiales</taxon>
        <taxon>Trichocomaceae</taxon>
        <taxon>Rasamsonia</taxon>
    </lineage>
</organism>
<name>A0A0F4YWX4_RASE3</name>
<comment type="caution">
    <text evidence="2">The sequence shown here is derived from an EMBL/GenBank/DDBJ whole genome shotgun (WGS) entry which is preliminary data.</text>
</comment>
<evidence type="ECO:0000313" key="2">
    <source>
        <dbReference type="EMBL" id="KKA22719.1"/>
    </source>
</evidence>
<sequence>MAHSTSRGFHRGIHDRFQAVSGKLFAREVIDALALSLHRQDSIDEPRVSVKSIVSVTDLEDHLNETGTCVSSDTILLIPQEYSWGRFCITDAAFQVLIKSAAVFDEFLDVVAAYGVKSSEDERVFYGWRSCAVRKQCLKERHEICYNIPHVDRHGRNLRDPWSLRQTGVYQQLRNGLRTSRWILLNLTDHAKLHLKDIVESRLDCCHLALHAELLLTLGANWAEYIEYLSSELRKHNDKACYSPVDRMNDHGYSVSNLLDVYCLDMTRHLNSLRRLDRRLENILNLSNLRSQLSKILMFRNEELLQASNRASSQTLATLLHITDQGNGQQETLTKLLGTGQADSALLKALSIVATVCLPASLVAVSLQTYGTGSPR</sequence>
<accession>A0A0F4YWX4</accession>
<evidence type="ECO:0000259" key="1">
    <source>
        <dbReference type="Pfam" id="PF26616"/>
    </source>
</evidence>
<dbReference type="RefSeq" id="XP_013329331.1">
    <property type="nucleotide sequence ID" value="XM_013473877.1"/>
</dbReference>
<proteinExistence type="predicted"/>
<reference evidence="2 3" key="1">
    <citation type="submission" date="2015-04" db="EMBL/GenBank/DDBJ databases">
        <authorList>
            <person name="Heijne W.H."/>
            <person name="Fedorova N.D."/>
            <person name="Nierman W.C."/>
            <person name="Vollebregt A.W."/>
            <person name="Zhao Z."/>
            <person name="Wu L."/>
            <person name="Kumar M."/>
            <person name="Stam H."/>
            <person name="van den Berg M.A."/>
            <person name="Pel H.J."/>
        </authorList>
    </citation>
    <scope>NUCLEOTIDE SEQUENCE [LARGE SCALE GENOMIC DNA]</scope>
    <source>
        <strain evidence="2 3">CBS 393.64</strain>
    </source>
</reference>